<dbReference type="Proteomes" id="UP000218209">
    <property type="component" value="Unassembled WGS sequence"/>
</dbReference>
<feature type="region of interest" description="Disordered" evidence="1">
    <location>
        <begin position="408"/>
        <end position="593"/>
    </location>
</feature>
<feature type="compositionally biased region" description="Pro residues" evidence="1">
    <location>
        <begin position="235"/>
        <end position="256"/>
    </location>
</feature>
<feature type="compositionally biased region" description="Pro residues" evidence="1">
    <location>
        <begin position="29"/>
        <end position="43"/>
    </location>
</feature>
<feature type="compositionally biased region" description="Pro residues" evidence="1">
    <location>
        <begin position="493"/>
        <end position="505"/>
    </location>
</feature>
<feature type="compositionally biased region" description="Low complexity" evidence="1">
    <location>
        <begin position="135"/>
        <end position="151"/>
    </location>
</feature>
<feature type="non-terminal residue" evidence="2">
    <location>
        <position position="1"/>
    </location>
</feature>
<proteinExistence type="predicted"/>
<dbReference type="EMBL" id="KV918944">
    <property type="protein sequence ID" value="OSX74489.1"/>
    <property type="molecule type" value="Genomic_DNA"/>
</dbReference>
<feature type="compositionally biased region" description="Basic residues" evidence="1">
    <location>
        <begin position="263"/>
        <end position="277"/>
    </location>
</feature>
<evidence type="ECO:0000256" key="1">
    <source>
        <dbReference type="SAM" id="MobiDB-lite"/>
    </source>
</evidence>
<reference evidence="2 3" key="1">
    <citation type="submission" date="2017-03" db="EMBL/GenBank/DDBJ databases">
        <title>WGS assembly of Porphyra umbilicalis.</title>
        <authorList>
            <person name="Brawley S.H."/>
            <person name="Blouin N.A."/>
            <person name="Ficko-Blean E."/>
            <person name="Wheeler G.L."/>
            <person name="Lohr M."/>
            <person name="Goodson H.V."/>
            <person name="Jenkins J.W."/>
            <person name="Blaby-Haas C.E."/>
            <person name="Helliwell K.E."/>
            <person name="Chan C."/>
            <person name="Marriage T."/>
            <person name="Bhattacharya D."/>
            <person name="Klein A.S."/>
            <person name="Badis Y."/>
            <person name="Brodie J."/>
            <person name="Cao Y."/>
            <person name="Collen J."/>
            <person name="Dittami S.M."/>
            <person name="Gachon C.M."/>
            <person name="Green B.R."/>
            <person name="Karpowicz S."/>
            <person name="Kim J.W."/>
            <person name="Kudahl U."/>
            <person name="Lin S."/>
            <person name="Michel G."/>
            <person name="Mittag M."/>
            <person name="Olson B.J."/>
            <person name="Pangilinan J."/>
            <person name="Peng Y."/>
            <person name="Qiu H."/>
            <person name="Shu S."/>
            <person name="Singer J.T."/>
            <person name="Smith A.G."/>
            <person name="Sprecher B.N."/>
            <person name="Wagner V."/>
            <person name="Wang W."/>
            <person name="Wang Z.-Y."/>
            <person name="Yan J."/>
            <person name="Yarish C."/>
            <person name="Zoeuner-Riek S."/>
            <person name="Zhuang Y."/>
            <person name="Zou Y."/>
            <person name="Lindquist E.A."/>
            <person name="Grimwood J."/>
            <person name="Barry K."/>
            <person name="Rokhsar D.S."/>
            <person name="Schmutz J."/>
            <person name="Stiller J.W."/>
            <person name="Grossman A.R."/>
            <person name="Prochnik S.E."/>
        </authorList>
    </citation>
    <scope>NUCLEOTIDE SEQUENCE [LARGE SCALE GENOMIC DNA]</scope>
    <source>
        <strain evidence="2">4086291</strain>
    </source>
</reference>
<gene>
    <name evidence="2" type="ORF">BU14_0286s0002</name>
</gene>
<evidence type="ECO:0000313" key="3">
    <source>
        <dbReference type="Proteomes" id="UP000218209"/>
    </source>
</evidence>
<evidence type="ECO:0000313" key="2">
    <source>
        <dbReference type="EMBL" id="OSX74489.1"/>
    </source>
</evidence>
<feature type="region of interest" description="Disordered" evidence="1">
    <location>
        <begin position="1"/>
        <end position="395"/>
    </location>
</feature>
<sequence>KAAQQGFIRGASASSCHSGTGAPFADSSPPLPHLLLPPTPPPEVSEGAPRLAPPPPTPAWAGGPVGAVANVACSPRSVAASTAATTASSPPSRRQMEASPGVTAGNSASTRCHSCGGSGYRSPPVAAGPHERGGASVAPAQPVPPDAAAAAKGTARQSSPHSPRPRAGIQSEGGGGERRPLWRLLPVPLPLPTRPRAPPGSNCPLRPHRAPPWCGIVAPRPTGGLSPRPPRRLPPRPPRGLPPHPPRGLPPRPPRGLLPRRPAGCRHARPAGRRHARPAGCHPVSPAGYRHPHRHRPSLIPLIRSPVKTVRARSPSSRSPTRTTRLSPTPSSPPPSSPPLPAPPSPSPRLAAATPGGYTRSHGPRRLAHNRTTVGSFPSLQTAMHTPRARAPTTLGRYGCGVRAAAPAWSTPAGRRRGPRSGGCGRRAQSRPQKSPRRACGPTRAPLAASRIGVRRSRRTQTLGCSTRLGRTRRARPTWPRLALAGPQTSRPLAPPLSPPNPLPPQQFVTVPEPPFPPPLPPPPMPPSPPPPPSSPPPPPPPLPPLASAEATPVAPGEGRSPTLRQLPTPLRLPPPLPPPVSADTASVAPSCGGRCAKHAAARWSSWCAR</sequence>
<feature type="compositionally biased region" description="Low complexity" evidence="1">
    <location>
        <begin position="312"/>
        <end position="329"/>
    </location>
</feature>
<feature type="compositionally biased region" description="Polar residues" evidence="1">
    <location>
        <begin position="370"/>
        <end position="384"/>
    </location>
</feature>
<dbReference type="AlphaFoldDB" id="A0A1X6P0U2"/>
<name>A0A1X6P0U2_PORUM</name>
<accession>A0A1X6P0U2</accession>
<organism evidence="2 3">
    <name type="scientific">Porphyra umbilicalis</name>
    <name type="common">Purple laver</name>
    <name type="synonym">Red alga</name>
    <dbReference type="NCBI Taxonomy" id="2786"/>
    <lineage>
        <taxon>Eukaryota</taxon>
        <taxon>Rhodophyta</taxon>
        <taxon>Bangiophyceae</taxon>
        <taxon>Bangiales</taxon>
        <taxon>Bangiaceae</taxon>
        <taxon>Porphyra</taxon>
    </lineage>
</organism>
<protein>
    <submittedName>
        <fullName evidence="2">Uncharacterized protein</fullName>
    </submittedName>
</protein>
<feature type="compositionally biased region" description="Pro residues" evidence="1">
    <location>
        <begin position="512"/>
        <end position="545"/>
    </location>
</feature>
<keyword evidence="3" id="KW-1185">Reference proteome</keyword>
<feature type="compositionally biased region" description="Pro residues" evidence="1">
    <location>
        <begin position="330"/>
        <end position="347"/>
    </location>
</feature>
<feature type="compositionally biased region" description="Pro residues" evidence="1">
    <location>
        <begin position="187"/>
        <end position="198"/>
    </location>
</feature>
<feature type="compositionally biased region" description="Pro residues" evidence="1">
    <location>
        <begin position="571"/>
        <end position="581"/>
    </location>
</feature>
<feature type="compositionally biased region" description="Low complexity" evidence="1">
    <location>
        <begin position="59"/>
        <end position="93"/>
    </location>
</feature>